<dbReference type="SUPFAM" id="SSF48371">
    <property type="entry name" value="ARM repeat"/>
    <property type="match status" value="2"/>
</dbReference>
<feature type="compositionally biased region" description="Low complexity" evidence="1">
    <location>
        <begin position="998"/>
        <end position="1021"/>
    </location>
</feature>
<dbReference type="PANTHER" id="PTHR24006:SF910">
    <property type="entry name" value="UBIQUITINYL HYDROLASE 1"/>
    <property type="match status" value="1"/>
</dbReference>
<dbReference type="Pfam" id="PF00443">
    <property type="entry name" value="UCH"/>
    <property type="match status" value="1"/>
</dbReference>
<comment type="caution">
    <text evidence="3">The sequence shown here is derived from an EMBL/GenBank/DDBJ whole genome shotgun (WGS) entry which is preliminary data.</text>
</comment>
<dbReference type="PROSITE" id="PS00973">
    <property type="entry name" value="USP_2"/>
    <property type="match status" value="1"/>
</dbReference>
<dbReference type="InterPro" id="IPR001394">
    <property type="entry name" value="Peptidase_C19_UCH"/>
</dbReference>
<dbReference type="CDD" id="cd02659">
    <property type="entry name" value="peptidase_C19C"/>
    <property type="match status" value="1"/>
</dbReference>
<dbReference type="InterPro" id="IPR018200">
    <property type="entry name" value="USP_CS"/>
</dbReference>
<reference evidence="3" key="1">
    <citation type="journal article" date="2020" name="Fungal Divers.">
        <title>Resolving the Mortierellaceae phylogeny through synthesis of multi-gene phylogenetics and phylogenomics.</title>
        <authorList>
            <person name="Vandepol N."/>
            <person name="Liber J."/>
            <person name="Desiro A."/>
            <person name="Na H."/>
            <person name="Kennedy M."/>
            <person name="Barry K."/>
            <person name="Grigoriev I.V."/>
            <person name="Miller A.N."/>
            <person name="O'Donnell K."/>
            <person name="Stajich J.E."/>
            <person name="Bonito G."/>
        </authorList>
    </citation>
    <scope>NUCLEOTIDE SEQUENCE</scope>
    <source>
        <strain evidence="3">KOD1015</strain>
    </source>
</reference>
<keyword evidence="4" id="KW-1185">Reference proteome</keyword>
<evidence type="ECO:0000256" key="1">
    <source>
        <dbReference type="SAM" id="MobiDB-lite"/>
    </source>
</evidence>
<dbReference type="Gene3D" id="3.90.70.10">
    <property type="entry name" value="Cysteine proteinases"/>
    <property type="match status" value="1"/>
</dbReference>
<dbReference type="InterPro" id="IPR028889">
    <property type="entry name" value="USP"/>
</dbReference>
<name>A0A9P6FVA5_9FUNG</name>
<dbReference type="InterPro" id="IPR021905">
    <property type="entry name" value="DUF3517"/>
</dbReference>
<organism evidence="3 4">
    <name type="scientific">Lunasporangiospora selenospora</name>
    <dbReference type="NCBI Taxonomy" id="979761"/>
    <lineage>
        <taxon>Eukaryota</taxon>
        <taxon>Fungi</taxon>
        <taxon>Fungi incertae sedis</taxon>
        <taxon>Mucoromycota</taxon>
        <taxon>Mortierellomycotina</taxon>
        <taxon>Mortierellomycetes</taxon>
        <taxon>Mortierellales</taxon>
        <taxon>Mortierellaceae</taxon>
        <taxon>Lunasporangiospora</taxon>
    </lineage>
</organism>
<dbReference type="InterPro" id="IPR050164">
    <property type="entry name" value="Peptidase_C19"/>
</dbReference>
<dbReference type="Proteomes" id="UP000780801">
    <property type="component" value="Unassembled WGS sequence"/>
</dbReference>
<dbReference type="GO" id="GO:0005829">
    <property type="term" value="C:cytosol"/>
    <property type="evidence" value="ECO:0007669"/>
    <property type="project" value="TreeGrafter"/>
</dbReference>
<dbReference type="GO" id="GO:0016579">
    <property type="term" value="P:protein deubiquitination"/>
    <property type="evidence" value="ECO:0007669"/>
    <property type="project" value="InterPro"/>
</dbReference>
<dbReference type="EMBL" id="JAABOA010001542">
    <property type="protein sequence ID" value="KAF9581346.1"/>
    <property type="molecule type" value="Genomic_DNA"/>
</dbReference>
<dbReference type="OrthoDB" id="2430460at2759"/>
<dbReference type="GO" id="GO:0005634">
    <property type="term" value="C:nucleus"/>
    <property type="evidence" value="ECO:0007669"/>
    <property type="project" value="TreeGrafter"/>
</dbReference>
<dbReference type="SUPFAM" id="SSF54001">
    <property type="entry name" value="Cysteine proteinases"/>
    <property type="match status" value="1"/>
</dbReference>
<gene>
    <name evidence="3" type="ORF">BGW38_001679</name>
</gene>
<protein>
    <recommendedName>
        <fullName evidence="2">USP domain-containing protein</fullName>
    </recommendedName>
</protein>
<feature type="domain" description="USP" evidence="2">
    <location>
        <begin position="335"/>
        <end position="694"/>
    </location>
</feature>
<feature type="compositionally biased region" description="Basic and acidic residues" evidence="1">
    <location>
        <begin position="1031"/>
        <end position="1041"/>
    </location>
</feature>
<sequence>MSDSGLGSSGVSLTARKALALLLGVFVRLTRSAAVGASLTELFKEDGSTIPDFVNKLVNEILNSAVRDGGQGTNDQSIVLNATCLISYFCEGPRGWQYFQAGSNIRSLIYVSMIQSESVQIRETVLEMGRKFCLQKSDQSSEVSPVMFFLEIMRSFLPISSEYESNCSEFFEFFEIIAREAINYCDEEYFETLYTKLVETITHHQSSEDEFSSKEDTVLIGMIKVATAMIGTDRRLKSLDPDYRFVNYIFDECLFPPTEELEDLDPKNGLCRAKCQSDPSRAAALAFLEEFANGQSSVLRYVIEKTHEHFDRDSEMGDHWGYNPQMIKRARCGFVGLQNLGATCYVNSITQQFFMNKSFRSGILDVELDASDEEKQDTLLFQLQVLFGHLQESIKRSYNAHSFCYAYKDWDGNPMNVAVQMDVDEFFNILFDRLENSVKGHPQEELFKEQYGGKLVQQIKSKDCEHISERQDSFFAIQCEVKNKKTLEESLQLYVQGEILDGDNKYKCSSCDKHVDAIKRACIKELPRNLILHLKRFDYDMDTMRRIKINDRFEFPMRLDMEPYTLDYLTRKEQAQEGTGSSPSTFAVGSENNSAFQYNLVGVLVHTGTADSGHYYSFIKDRSSGPTVEELHSPENAAWYHFNDSKVEEFDPSDIPAKAFGGQEFIPSDSPYMKGVARSMVKPYSAYMLFYQRVEQPPQELETVGEVPSEIKEVVAQENKELQKDLAVFDRQYYGFVWDLFNLFERAPGMDDMGLSSADSSEESLSHLSMRYGLDFFFGVLIHARDVDTELQQWVRFLSAHLAVYPDGCLSLIQRLNDHPTLLLNVLLYCPITQVREAVIELAYEGLEKLREHDRDNYGLVKAVTPAGLPSLTNALGQNESYECAQDTTIYTFIRALQDLLPDARSNWRNFDEYFRLLYKVTQLGFAERACMVQSGFIADLVEFYVSDERNDTKKKKMGDKFTKPSFRHLLLTIQALVLSCDISASLENMQRNALKKASSARSGHRSSSSVSSSASSAHSSPIPDEMELESETRVEDGDQEKPKPLILLQSDLQALFYTHGAPGSAAEKSWMFMTKMIQDRVDRNIISAISVHLAGHGLVGNRLLESLTSCLDYATDDQFNVILFVFKSVVQVADEHLDSRADFILKHLLKMLENSPQPSVANHILDFFRTISDFGQCGRYTQAWLLQNSKVWLQELLLLQMESETRLRARLFFMELLSSERAFNGWNDEQSRQASAQHFSKLLELMRAIPQILSYSPMLNRRDEDEGGWKFVDYFKALSELVTSDTERDMFMPYWATFVEVVSRVDSQQLPIDFDKKEMMILWGKLMNENRDRNLRLAGFKQLGQLLRRFYVCLHNNVQSVQFHRDLLPIYFGLVLRFCRLLPSFHLEWVQCHNYSWAIGAMKWGDFSQHCPEALDQLLAFTLSEYPQFRQECWRNLPAANLPRFAHSVSLLARATFKEENETSGALFFRNNGLVHVTEAIKVANSSGTVTSDNEFFAVEALSVLEDYLCKMNVCRNKPYTAEAIDHWTNIADAITLLTGNLMWPAPAAVFRSSLRILQEIVKETTALRTSAILSVLDTAHIEWRDSMEASETKQAQIQSIFGGDNSPFCQFGVVDSLSTTSGASLPPMRIGPAVFVDTSLFKSLGKEAIKSIRTEWLEPYWELSKSVCQLDGEPEHCHKAIELAALMAMEQLVVGSTTHLEVLFQGAELALQKNDDMVLSLQNPYVVLLMERLLRRKEDDYYLETLEGTTLSRCKTLFGCVSASLDDGFVAAVTEESLLCAEHILEGYEQTLLLVDCEKEENKDASEMEVEPKTVDESSMRNLVTYLQNITILGIDPKDPESGASARLRRLQERLHACMPLCTFPLD</sequence>
<dbReference type="Pfam" id="PF12030">
    <property type="entry name" value="DUF3517"/>
    <property type="match status" value="1"/>
</dbReference>
<accession>A0A9P6FVA5</accession>
<feature type="non-terminal residue" evidence="3">
    <location>
        <position position="1"/>
    </location>
</feature>
<dbReference type="InterPro" id="IPR038765">
    <property type="entry name" value="Papain-like_cys_pep_sf"/>
</dbReference>
<dbReference type="PROSITE" id="PS50235">
    <property type="entry name" value="USP_3"/>
    <property type="match status" value="1"/>
</dbReference>
<evidence type="ECO:0000313" key="4">
    <source>
        <dbReference type="Proteomes" id="UP000780801"/>
    </source>
</evidence>
<evidence type="ECO:0000259" key="2">
    <source>
        <dbReference type="PROSITE" id="PS50235"/>
    </source>
</evidence>
<dbReference type="GO" id="GO:0004843">
    <property type="term" value="F:cysteine-type deubiquitinase activity"/>
    <property type="evidence" value="ECO:0007669"/>
    <property type="project" value="InterPro"/>
</dbReference>
<dbReference type="PANTHER" id="PTHR24006">
    <property type="entry name" value="UBIQUITIN CARBOXYL-TERMINAL HYDROLASE"/>
    <property type="match status" value="1"/>
</dbReference>
<dbReference type="FunFam" id="3.90.70.10:FF:000022">
    <property type="entry name" value="Ubiquitin carboxyl-terminal hydrolase 24"/>
    <property type="match status" value="1"/>
</dbReference>
<dbReference type="InterPro" id="IPR016024">
    <property type="entry name" value="ARM-type_fold"/>
</dbReference>
<proteinExistence type="predicted"/>
<feature type="region of interest" description="Disordered" evidence="1">
    <location>
        <begin position="997"/>
        <end position="1041"/>
    </location>
</feature>
<evidence type="ECO:0000313" key="3">
    <source>
        <dbReference type="EMBL" id="KAF9581346.1"/>
    </source>
</evidence>